<evidence type="ECO:0000256" key="2">
    <source>
        <dbReference type="ARBA" id="ARBA00022692"/>
    </source>
</evidence>
<reference evidence="6 7" key="1">
    <citation type="submission" date="2024-06" db="EMBL/GenBank/DDBJ databases">
        <title>The draft genome of Grus japonensis, version 3.</title>
        <authorList>
            <person name="Nabeshima K."/>
            <person name="Suzuki S."/>
            <person name="Onuma M."/>
        </authorList>
    </citation>
    <scope>NUCLEOTIDE SEQUENCE [LARGE SCALE GENOMIC DNA]</scope>
    <source>
        <strain evidence="6 7">451A</strain>
    </source>
</reference>
<feature type="compositionally biased region" description="Pro residues" evidence="5">
    <location>
        <begin position="129"/>
        <end position="146"/>
    </location>
</feature>
<evidence type="ECO:0000256" key="5">
    <source>
        <dbReference type="SAM" id="MobiDB-lite"/>
    </source>
</evidence>
<proteinExistence type="predicted"/>
<dbReference type="AlphaFoldDB" id="A0ABC9XWG9"/>
<dbReference type="GO" id="GO:0016020">
    <property type="term" value="C:membrane"/>
    <property type="evidence" value="ECO:0007669"/>
    <property type="project" value="UniProtKB-SubCell"/>
</dbReference>
<comment type="subcellular location">
    <subcellularLocation>
        <location evidence="1">Membrane</location>
    </subcellularLocation>
</comment>
<accession>A0ABC9XWG9</accession>
<dbReference type="PANTHER" id="PTHR31774:SF2">
    <property type="entry name" value="PROTEIN SHISA-7"/>
    <property type="match status" value="1"/>
</dbReference>
<feature type="region of interest" description="Disordered" evidence="5">
    <location>
        <begin position="1"/>
        <end position="41"/>
    </location>
</feature>
<keyword evidence="2" id="KW-0812">Transmembrane</keyword>
<evidence type="ECO:0000256" key="3">
    <source>
        <dbReference type="ARBA" id="ARBA00022989"/>
    </source>
</evidence>
<keyword evidence="7" id="KW-1185">Reference proteome</keyword>
<comment type="caution">
    <text evidence="6">The sequence shown here is derived from an EMBL/GenBank/DDBJ whole genome shotgun (WGS) entry which is preliminary data.</text>
</comment>
<keyword evidence="4" id="KW-0472">Membrane</keyword>
<evidence type="ECO:0000256" key="4">
    <source>
        <dbReference type="ARBA" id="ARBA00023136"/>
    </source>
</evidence>
<gene>
    <name evidence="6" type="ORF">GRJ2_002676100</name>
</gene>
<dbReference type="EMBL" id="BAAFJT010000036">
    <property type="protein sequence ID" value="GAB0202105.1"/>
    <property type="molecule type" value="Genomic_DNA"/>
</dbReference>
<sequence length="252" mass="26571">MGQGRWLTSCGTRRGGGRPERRSSGVLPPPPPDNGPARPPKTLYSTVMACKDTGHHSYVHLNVGTPEHRAATLDWRVPRAGALSCSRSFHNLSHPPPPYESALRPDVARCASLKRLADRDLEELGGPWAAPPWEPPPGTLPLPPGRGGPGRRVLSQELLLAGGGGGGTMPRTRGGPRDRLPSPRCPPVSHAASQSSLGGPGTPLPDRRGPPGAPARRQAFGAQRQSTAELQLLPGPPPGHHLRTGSRTEVTV</sequence>
<protein>
    <submittedName>
        <fullName evidence="6">Protein shisa-6</fullName>
    </submittedName>
</protein>
<dbReference type="InterPro" id="IPR026910">
    <property type="entry name" value="Shisa"/>
</dbReference>
<name>A0ABC9XWG9_GRUJA</name>
<feature type="compositionally biased region" description="Low complexity" evidence="5">
    <location>
        <begin position="214"/>
        <end position="233"/>
    </location>
</feature>
<keyword evidence="3" id="KW-1133">Transmembrane helix</keyword>
<evidence type="ECO:0000256" key="1">
    <source>
        <dbReference type="ARBA" id="ARBA00004370"/>
    </source>
</evidence>
<dbReference type="Proteomes" id="UP001623348">
    <property type="component" value="Unassembled WGS sequence"/>
</dbReference>
<feature type="region of interest" description="Disordered" evidence="5">
    <location>
        <begin position="124"/>
        <end position="252"/>
    </location>
</feature>
<evidence type="ECO:0000313" key="6">
    <source>
        <dbReference type="EMBL" id="GAB0202105.1"/>
    </source>
</evidence>
<feature type="compositionally biased region" description="Pro residues" evidence="5">
    <location>
        <begin position="27"/>
        <end position="39"/>
    </location>
</feature>
<organism evidence="6 7">
    <name type="scientific">Grus japonensis</name>
    <name type="common">Japanese crane</name>
    <name type="synonym">Red-crowned crane</name>
    <dbReference type="NCBI Taxonomy" id="30415"/>
    <lineage>
        <taxon>Eukaryota</taxon>
        <taxon>Metazoa</taxon>
        <taxon>Chordata</taxon>
        <taxon>Craniata</taxon>
        <taxon>Vertebrata</taxon>
        <taxon>Euteleostomi</taxon>
        <taxon>Archelosauria</taxon>
        <taxon>Archosauria</taxon>
        <taxon>Dinosauria</taxon>
        <taxon>Saurischia</taxon>
        <taxon>Theropoda</taxon>
        <taxon>Coelurosauria</taxon>
        <taxon>Aves</taxon>
        <taxon>Neognathae</taxon>
        <taxon>Neoaves</taxon>
        <taxon>Gruiformes</taxon>
        <taxon>Gruidae</taxon>
        <taxon>Grus</taxon>
    </lineage>
</organism>
<evidence type="ECO:0000313" key="7">
    <source>
        <dbReference type="Proteomes" id="UP001623348"/>
    </source>
</evidence>
<dbReference type="PANTHER" id="PTHR31774">
    <property type="entry name" value="PROTEIN SHISA-9-RELATED"/>
    <property type="match status" value="1"/>
</dbReference>